<dbReference type="AlphaFoldDB" id="A0A915HVB9"/>
<name>A0A915HVB9_ROMCU</name>
<protein>
    <submittedName>
        <fullName evidence="2">Uncharacterized protein</fullName>
    </submittedName>
</protein>
<evidence type="ECO:0000313" key="1">
    <source>
        <dbReference type="Proteomes" id="UP000887565"/>
    </source>
</evidence>
<dbReference type="Proteomes" id="UP000887565">
    <property type="component" value="Unplaced"/>
</dbReference>
<dbReference type="WBParaSite" id="nRc.2.0.1.t05730-RA">
    <property type="protein sequence ID" value="nRc.2.0.1.t05730-RA"/>
    <property type="gene ID" value="nRc.2.0.1.g05730"/>
</dbReference>
<keyword evidence="1" id="KW-1185">Reference proteome</keyword>
<reference evidence="2" key="1">
    <citation type="submission" date="2022-11" db="UniProtKB">
        <authorList>
            <consortium name="WormBaseParasite"/>
        </authorList>
    </citation>
    <scope>IDENTIFICATION</scope>
</reference>
<sequence length="156" mass="17905">MPQVQGLKGLASEFLGVDPTPFIVNINSYQIKTELLAPTVPKHLELYAALDSRLTLNIFFAMLHFHLCSDIQDLFPTFACDYQMVSSIPYNTDQIHEHLSDKAIPDTDLNMYKIPANKLPFSSRVTFYMWQEATKCYMCHIDQEAARSHCLCRKIN</sequence>
<evidence type="ECO:0000313" key="2">
    <source>
        <dbReference type="WBParaSite" id="nRc.2.0.1.t05730-RA"/>
    </source>
</evidence>
<accession>A0A915HVB9</accession>
<organism evidence="1 2">
    <name type="scientific">Romanomermis culicivorax</name>
    <name type="common">Nematode worm</name>
    <dbReference type="NCBI Taxonomy" id="13658"/>
    <lineage>
        <taxon>Eukaryota</taxon>
        <taxon>Metazoa</taxon>
        <taxon>Ecdysozoa</taxon>
        <taxon>Nematoda</taxon>
        <taxon>Enoplea</taxon>
        <taxon>Dorylaimia</taxon>
        <taxon>Mermithida</taxon>
        <taxon>Mermithoidea</taxon>
        <taxon>Mermithidae</taxon>
        <taxon>Romanomermis</taxon>
    </lineage>
</organism>
<proteinExistence type="predicted"/>